<keyword evidence="2" id="KW-0862">Zinc</keyword>
<dbReference type="RefSeq" id="WP_218055387.1">
    <property type="nucleotide sequence ID" value="NZ_CZQA01000009.1"/>
</dbReference>
<feature type="binding site" evidence="2">
    <location>
        <position position="82"/>
    </location>
    <ligand>
        <name>Zn(2+)</name>
        <dbReference type="ChEBI" id="CHEBI:29105"/>
    </ligand>
</feature>
<keyword evidence="5" id="KW-1185">Reference proteome</keyword>
<reference evidence="4 5" key="1">
    <citation type="submission" date="2015-10" db="EMBL/GenBank/DDBJ databases">
        <authorList>
            <person name="Gilbert D.G."/>
        </authorList>
    </citation>
    <scope>NUCLEOTIDE SEQUENCE [LARGE SCALE GENOMIC DNA]</scope>
    <source>
        <strain evidence="4">COMA1</strain>
    </source>
</reference>
<proteinExistence type="inferred from homology"/>
<evidence type="ECO:0000256" key="2">
    <source>
        <dbReference type="PIRSR" id="PIRSR601765-1"/>
    </source>
</evidence>
<keyword evidence="2" id="KW-0479">Metal-binding</keyword>
<gene>
    <name evidence="4" type="ORF">COMA1_30320</name>
</gene>
<dbReference type="Pfam" id="PF00484">
    <property type="entry name" value="Pro_CA"/>
    <property type="match status" value="1"/>
</dbReference>
<dbReference type="GO" id="GO:0008270">
    <property type="term" value="F:zinc ion binding"/>
    <property type="evidence" value="ECO:0007669"/>
    <property type="project" value="InterPro"/>
</dbReference>
<evidence type="ECO:0000256" key="3">
    <source>
        <dbReference type="SAM" id="MobiDB-lite"/>
    </source>
</evidence>
<accession>A0A0S4LPD0</accession>
<comment type="cofactor">
    <cofactor evidence="2">
        <name>Zn(2+)</name>
        <dbReference type="ChEBI" id="CHEBI:29105"/>
    </cofactor>
    <text evidence="2">Binds 1 zinc ion per subunit.</text>
</comment>
<feature type="region of interest" description="Disordered" evidence="3">
    <location>
        <begin position="1"/>
        <end position="24"/>
    </location>
</feature>
<dbReference type="SUPFAM" id="SSF53056">
    <property type="entry name" value="beta-carbonic anhydrase, cab"/>
    <property type="match status" value="1"/>
</dbReference>
<comment type="similarity">
    <text evidence="1">Belongs to the beta-class carbonic anhydrase family.</text>
</comment>
<organism evidence="4 5">
    <name type="scientific">Candidatus Nitrospira nitrosa</name>
    <dbReference type="NCBI Taxonomy" id="1742972"/>
    <lineage>
        <taxon>Bacteria</taxon>
        <taxon>Pseudomonadati</taxon>
        <taxon>Nitrospirota</taxon>
        <taxon>Nitrospiria</taxon>
        <taxon>Nitrospirales</taxon>
        <taxon>Nitrospiraceae</taxon>
        <taxon>Nitrospira</taxon>
    </lineage>
</organism>
<dbReference type="SMART" id="SM00947">
    <property type="entry name" value="Pro_CA"/>
    <property type="match status" value="1"/>
</dbReference>
<dbReference type="STRING" id="1742972.COMA1_30320"/>
<dbReference type="Gene3D" id="3.40.1050.10">
    <property type="entry name" value="Carbonic anhydrase"/>
    <property type="match status" value="1"/>
</dbReference>
<dbReference type="InterPro" id="IPR036874">
    <property type="entry name" value="Carbonic_anhydrase_sf"/>
</dbReference>
<evidence type="ECO:0000313" key="4">
    <source>
        <dbReference type="EMBL" id="CUS36930.1"/>
    </source>
</evidence>
<dbReference type="AlphaFoldDB" id="A0A0S4LPD0"/>
<evidence type="ECO:0008006" key="6">
    <source>
        <dbReference type="Google" id="ProtNLM"/>
    </source>
</evidence>
<dbReference type="Proteomes" id="UP000199032">
    <property type="component" value="Unassembled WGS sequence"/>
</dbReference>
<dbReference type="InterPro" id="IPR001765">
    <property type="entry name" value="Carbonic_anhydrase"/>
</dbReference>
<evidence type="ECO:0000313" key="5">
    <source>
        <dbReference type="Proteomes" id="UP000199032"/>
    </source>
</evidence>
<feature type="binding site" evidence="2">
    <location>
        <position position="85"/>
    </location>
    <ligand>
        <name>Zn(2+)</name>
        <dbReference type="ChEBI" id="CHEBI:29105"/>
    </ligand>
</feature>
<sequence>MPREKDGLGAGDGSSNQQVGTGHSAAGKTLGSGLILFKYFLQIVGDTFSPRVAGNISNEDILCSMEYACAAVSSKLVLVMRHTACGAIKDVIDNVRFGNLTGLLGKMRPVIDATQYDGERTAKSSPFLNAVARKNVELTMAGIHTGSPVLKRLEDQGHIKIAGEMYCGEAGVVEFIS</sequence>
<protein>
    <recommendedName>
        <fullName evidence="6">Carbonic anhydrase</fullName>
    </recommendedName>
</protein>
<name>A0A0S4LPD0_9BACT</name>
<dbReference type="EMBL" id="CZQA01000009">
    <property type="protein sequence ID" value="CUS36930.1"/>
    <property type="molecule type" value="Genomic_DNA"/>
</dbReference>
<evidence type="ECO:0000256" key="1">
    <source>
        <dbReference type="ARBA" id="ARBA00006217"/>
    </source>
</evidence>
<dbReference type="GO" id="GO:0004089">
    <property type="term" value="F:carbonate dehydratase activity"/>
    <property type="evidence" value="ECO:0007669"/>
    <property type="project" value="InterPro"/>
</dbReference>